<protein>
    <recommendedName>
        <fullName evidence="2">Rv3660c-like CheY-like N-terminal domain-containing protein</fullName>
    </recommendedName>
</protein>
<organism evidence="3 4">
    <name type="scientific">Streptomyces erythrogriseus</name>
    <dbReference type="NCBI Taxonomy" id="284027"/>
    <lineage>
        <taxon>Bacteria</taxon>
        <taxon>Bacillati</taxon>
        <taxon>Actinomycetota</taxon>
        <taxon>Actinomycetes</taxon>
        <taxon>Kitasatosporales</taxon>
        <taxon>Streptomycetaceae</taxon>
        <taxon>Streptomyces</taxon>
        <taxon>Streptomyces griseoincarnatus group</taxon>
    </lineage>
</organism>
<evidence type="ECO:0000256" key="1">
    <source>
        <dbReference type="SAM" id="MobiDB-lite"/>
    </source>
</evidence>
<dbReference type="Pfam" id="PF26563">
    <property type="entry name" value="Rv3660c_N"/>
    <property type="match status" value="1"/>
</dbReference>
<name>A0ABN3WKC7_9ACTN</name>
<dbReference type="Proteomes" id="UP001501423">
    <property type="component" value="Unassembled WGS sequence"/>
</dbReference>
<evidence type="ECO:0000313" key="3">
    <source>
        <dbReference type="EMBL" id="GAA2917495.1"/>
    </source>
</evidence>
<proteinExistence type="predicted"/>
<comment type="caution">
    <text evidence="3">The sequence shown here is derived from an EMBL/GenBank/DDBJ whole genome shotgun (WGS) entry which is preliminary data.</text>
</comment>
<gene>
    <name evidence="3" type="ORF">GCM10010478_16660</name>
</gene>
<feature type="domain" description="Rv3660c-like CheY-like N-terminal" evidence="2">
    <location>
        <begin position="85"/>
        <end position="157"/>
    </location>
</feature>
<evidence type="ECO:0000313" key="4">
    <source>
        <dbReference type="Proteomes" id="UP001501423"/>
    </source>
</evidence>
<evidence type="ECO:0000259" key="2">
    <source>
        <dbReference type="Pfam" id="PF26563"/>
    </source>
</evidence>
<sequence length="176" mass="18674">MCLRRTAACGAGGSGPARGGTARPAVPPPHESDAPPTMSASAQACEERPHQPVLVISDRLDDDPIGLLPCPVPVKHLPSLLFTSEGYQSAPLVLLDDRSYTNFTLRHMLHRPGLIVAAADPDDGTAYPRAAAIGSEAVLRAGQDLAWLHLRLHAATDCRYAHWEALLTGPPPPEDS</sequence>
<dbReference type="EMBL" id="BAAAVA010000012">
    <property type="protein sequence ID" value="GAA2917495.1"/>
    <property type="molecule type" value="Genomic_DNA"/>
</dbReference>
<accession>A0ABN3WKC7</accession>
<keyword evidence="4" id="KW-1185">Reference proteome</keyword>
<feature type="region of interest" description="Disordered" evidence="1">
    <location>
        <begin position="1"/>
        <end position="48"/>
    </location>
</feature>
<dbReference type="InterPro" id="IPR059050">
    <property type="entry name" value="Rv3660c_N"/>
</dbReference>
<reference evidence="3 4" key="1">
    <citation type="journal article" date="2019" name="Int. J. Syst. Evol. Microbiol.">
        <title>The Global Catalogue of Microorganisms (GCM) 10K type strain sequencing project: providing services to taxonomists for standard genome sequencing and annotation.</title>
        <authorList>
            <consortium name="The Broad Institute Genomics Platform"/>
            <consortium name="The Broad Institute Genome Sequencing Center for Infectious Disease"/>
            <person name="Wu L."/>
            <person name="Ma J."/>
        </authorList>
    </citation>
    <scope>NUCLEOTIDE SEQUENCE [LARGE SCALE GENOMIC DNA]</scope>
    <source>
        <strain evidence="3 4">JCM 9650</strain>
    </source>
</reference>